<proteinExistence type="predicted"/>
<dbReference type="RefSeq" id="XP_025515882.1">
    <property type="nucleotide sequence ID" value="XM_025663476.1"/>
</dbReference>
<feature type="chain" id="PRO_5034127398" evidence="2">
    <location>
        <begin position="24"/>
        <end position="213"/>
    </location>
</feature>
<feature type="compositionally biased region" description="Low complexity" evidence="1">
    <location>
        <begin position="28"/>
        <end position="53"/>
    </location>
</feature>
<feature type="compositionally biased region" description="Basic and acidic residues" evidence="1">
    <location>
        <begin position="114"/>
        <end position="136"/>
    </location>
</feature>
<evidence type="ECO:0000256" key="1">
    <source>
        <dbReference type="SAM" id="MobiDB-lite"/>
    </source>
</evidence>
<reference evidence="3 4" key="1">
    <citation type="submission" date="2018-02" db="EMBL/GenBank/DDBJ databases">
        <title>The genomes of Aspergillus section Nigri reveals drivers in fungal speciation.</title>
        <authorList>
            <consortium name="DOE Joint Genome Institute"/>
            <person name="Vesth T.C."/>
            <person name="Nybo J."/>
            <person name="Theobald S."/>
            <person name="Brandl J."/>
            <person name="Frisvad J.C."/>
            <person name="Nielsen K.F."/>
            <person name="Lyhne E.K."/>
            <person name="Kogle M.E."/>
            <person name="Kuo A."/>
            <person name="Riley R."/>
            <person name="Clum A."/>
            <person name="Nolan M."/>
            <person name="Lipzen A."/>
            <person name="Salamov A."/>
            <person name="Henrissat B."/>
            <person name="Wiebenga A."/>
            <person name="De vries R.P."/>
            <person name="Grigoriev I.V."/>
            <person name="Mortensen U.H."/>
            <person name="Andersen M.R."/>
            <person name="Baker S.E."/>
        </authorList>
    </citation>
    <scope>NUCLEOTIDE SEQUENCE [LARGE SCALE GENOMIC DNA]</scope>
    <source>
        <strain evidence="3 4">CBS 112811</strain>
    </source>
</reference>
<feature type="compositionally biased region" description="Polar residues" evidence="1">
    <location>
        <begin position="97"/>
        <end position="111"/>
    </location>
</feature>
<feature type="region of interest" description="Disordered" evidence="1">
    <location>
        <begin position="82"/>
        <end position="213"/>
    </location>
</feature>
<feature type="signal peptide" evidence="2">
    <location>
        <begin position="1"/>
        <end position="23"/>
    </location>
</feature>
<protein>
    <submittedName>
        <fullName evidence="3">Uncharacterized protein</fullName>
    </submittedName>
</protein>
<evidence type="ECO:0000313" key="3">
    <source>
        <dbReference type="EMBL" id="RAH57960.1"/>
    </source>
</evidence>
<feature type="compositionally biased region" description="Polar residues" evidence="1">
    <location>
        <begin position="138"/>
        <end position="148"/>
    </location>
</feature>
<feature type="compositionally biased region" description="Basic and acidic residues" evidence="1">
    <location>
        <begin position="150"/>
        <end position="178"/>
    </location>
</feature>
<dbReference type="EMBL" id="KZ825061">
    <property type="protein sequence ID" value="RAH57960.1"/>
    <property type="molecule type" value="Genomic_DNA"/>
</dbReference>
<evidence type="ECO:0000256" key="2">
    <source>
        <dbReference type="SAM" id="SignalP"/>
    </source>
</evidence>
<accession>A0A8G1R577</accession>
<sequence length="213" mass="24056">MKVSAVLCILAATMAAAAPTSYANPQRQNQNQNNNNNNNNNQNQNNQNQNQNNRLSAEEQKYQLSDTNHKIGRSEVIYARGFGSSSSKPVAPEYSEPESSTIYVPENNYQAPKTPKEDYRSEAYQSEEYKTDDIKSKGYQSESSNPEVHQSVDFKPDTHTPKVHRPEMDKPQVHKPEAPKAPAHPVNHVPVNQHKSVSYNTHESYESQTTEQQ</sequence>
<feature type="compositionally biased region" description="Polar residues" evidence="1">
    <location>
        <begin position="193"/>
        <end position="213"/>
    </location>
</feature>
<feature type="region of interest" description="Disordered" evidence="1">
    <location>
        <begin position="19"/>
        <end position="55"/>
    </location>
</feature>
<organism evidence="3 4">
    <name type="scientific">Aspergillus piperis CBS 112811</name>
    <dbReference type="NCBI Taxonomy" id="1448313"/>
    <lineage>
        <taxon>Eukaryota</taxon>
        <taxon>Fungi</taxon>
        <taxon>Dikarya</taxon>
        <taxon>Ascomycota</taxon>
        <taxon>Pezizomycotina</taxon>
        <taxon>Eurotiomycetes</taxon>
        <taxon>Eurotiomycetidae</taxon>
        <taxon>Eurotiales</taxon>
        <taxon>Aspergillaceae</taxon>
        <taxon>Aspergillus</taxon>
        <taxon>Aspergillus subgen. Circumdati</taxon>
    </lineage>
</organism>
<name>A0A8G1R577_9EURO</name>
<dbReference type="AlphaFoldDB" id="A0A8G1R577"/>
<evidence type="ECO:0000313" key="4">
    <source>
        <dbReference type="Proteomes" id="UP000249526"/>
    </source>
</evidence>
<gene>
    <name evidence="3" type="ORF">BO85DRAFT_487783</name>
</gene>
<keyword evidence="4" id="KW-1185">Reference proteome</keyword>
<keyword evidence="2" id="KW-0732">Signal</keyword>
<dbReference type="Proteomes" id="UP000249526">
    <property type="component" value="Unassembled WGS sequence"/>
</dbReference>
<dbReference type="GeneID" id="37166878"/>